<dbReference type="GO" id="GO:0016740">
    <property type="term" value="F:transferase activity"/>
    <property type="evidence" value="ECO:0007669"/>
    <property type="project" value="UniProtKB-KW"/>
</dbReference>
<evidence type="ECO:0000313" key="2">
    <source>
        <dbReference type="EMBL" id="AIJ24721.1"/>
    </source>
</evidence>
<dbReference type="InterPro" id="IPR003673">
    <property type="entry name" value="CoA-Trfase_fam_III"/>
</dbReference>
<dbReference type="eggNOG" id="COG1804">
    <property type="taxonomic scope" value="Bacteria"/>
</dbReference>
<gene>
    <name evidence="2" type="ORF">AMETH_4629</name>
</gene>
<organism evidence="2 3">
    <name type="scientific">Amycolatopsis methanolica 239</name>
    <dbReference type="NCBI Taxonomy" id="1068978"/>
    <lineage>
        <taxon>Bacteria</taxon>
        <taxon>Bacillati</taxon>
        <taxon>Actinomycetota</taxon>
        <taxon>Actinomycetes</taxon>
        <taxon>Pseudonocardiales</taxon>
        <taxon>Pseudonocardiaceae</taxon>
        <taxon>Amycolatopsis</taxon>
        <taxon>Amycolatopsis methanolica group</taxon>
    </lineage>
</organism>
<proteinExistence type="predicted"/>
<dbReference type="Pfam" id="PF02515">
    <property type="entry name" value="CoA_transf_3"/>
    <property type="match status" value="1"/>
</dbReference>
<dbReference type="EMBL" id="CP009110">
    <property type="protein sequence ID" value="AIJ24721.1"/>
    <property type="molecule type" value="Genomic_DNA"/>
</dbReference>
<reference evidence="2 3" key="1">
    <citation type="submission" date="2014-07" db="EMBL/GenBank/DDBJ databases">
        <title>Whole Genome Sequence of the Amycolatopsis methanolica 239.</title>
        <authorList>
            <person name="Tang B."/>
        </authorList>
    </citation>
    <scope>NUCLEOTIDE SEQUENCE [LARGE SCALE GENOMIC DNA]</scope>
    <source>
        <strain evidence="2 3">239</strain>
    </source>
</reference>
<dbReference type="AlphaFoldDB" id="A0A076N0V2"/>
<dbReference type="HOGENOM" id="CLU_033975_2_3_11"/>
<dbReference type="InterPro" id="IPR044855">
    <property type="entry name" value="CoA-Trfase_III_dom3_sf"/>
</dbReference>
<dbReference type="InterPro" id="IPR023606">
    <property type="entry name" value="CoA-Trfase_III_dom_1_sf"/>
</dbReference>
<dbReference type="OrthoDB" id="9797653at2"/>
<evidence type="ECO:0000256" key="1">
    <source>
        <dbReference type="SAM" id="MobiDB-lite"/>
    </source>
</evidence>
<dbReference type="STRING" id="1068978.AMETH_4629"/>
<dbReference type="Proteomes" id="UP000062973">
    <property type="component" value="Chromosome"/>
</dbReference>
<dbReference type="InterPro" id="IPR050509">
    <property type="entry name" value="CoA-transferase_III"/>
</dbReference>
<feature type="region of interest" description="Disordered" evidence="1">
    <location>
        <begin position="353"/>
        <end position="374"/>
    </location>
</feature>
<dbReference type="PANTHER" id="PTHR48228:SF5">
    <property type="entry name" value="ALPHA-METHYLACYL-COA RACEMASE"/>
    <property type="match status" value="1"/>
</dbReference>
<dbReference type="Gene3D" id="3.40.50.10540">
    <property type="entry name" value="Crotonobetainyl-coa:carnitine coa-transferase, domain 1"/>
    <property type="match status" value="1"/>
</dbReference>
<name>A0A076N0V2_AMYME</name>
<evidence type="ECO:0000313" key="3">
    <source>
        <dbReference type="Proteomes" id="UP000062973"/>
    </source>
</evidence>
<dbReference type="PANTHER" id="PTHR48228">
    <property type="entry name" value="SUCCINYL-COA--D-CITRAMALATE COA-TRANSFERASE"/>
    <property type="match status" value="1"/>
</dbReference>
<dbReference type="PATRIC" id="fig|1068978.7.peg.4973"/>
<protein>
    <submittedName>
        <fullName evidence="2">Formyl-CoA transferase</fullName>
    </submittedName>
</protein>
<accession>A0A076N0V2</accession>
<dbReference type="Gene3D" id="3.30.1540.10">
    <property type="entry name" value="formyl-coa transferase, domain 3"/>
    <property type="match status" value="1"/>
</dbReference>
<dbReference type="KEGG" id="amq:AMETH_4629"/>
<keyword evidence="2" id="KW-0808">Transferase</keyword>
<sequence>MVVIMHEEDVERGPLDGVRVVDLTTSLGAYTGRLLSDLGADVVRVDLDGDRLPRPGVFTEAGKARVTAGRAGLEDLLGTAQILLTSEGPAALRARDLHPEDVVRRHLGLVHVSVSPYGLTGPYADRPASDLTLLAAGGLLALAGDPDREPVRPWGEQSTVIAGAHAAVAALLALLTLEATGRGQVVDLSAQEAVAHSLENAVQCLDLEGVLRNRAGSGPLEAGTGLFRCADGWIYLVGGLGGRPLAWSAITEWLLDNGITEAEALRDERWGERSWRRSPDAATEFRSMFERFAVHRTKDELYEDGQRRGISIAPVATPADLLANPQLTERGFFREVTVDGRDLVFPGPPYRFAGSRVGPRSTPDRSGTDEGITA</sequence>
<keyword evidence="3" id="KW-1185">Reference proteome</keyword>
<dbReference type="SUPFAM" id="SSF89796">
    <property type="entry name" value="CoA-transferase family III (CaiB/BaiF)"/>
    <property type="match status" value="1"/>
</dbReference>